<evidence type="ECO:0000256" key="4">
    <source>
        <dbReference type="ARBA" id="ARBA00022730"/>
    </source>
</evidence>
<dbReference type="InterPro" id="IPR001569">
    <property type="entry name" value="Ribosomal_eL37"/>
</dbReference>
<evidence type="ECO:0000256" key="2">
    <source>
        <dbReference type="ARBA" id="ARBA00009805"/>
    </source>
</evidence>
<evidence type="ECO:0000256" key="6">
    <source>
        <dbReference type="ARBA" id="ARBA00022833"/>
    </source>
</evidence>
<dbReference type="Proteomes" id="UP000288215">
    <property type="component" value="Unassembled WGS sequence"/>
</dbReference>
<comment type="similarity">
    <text evidence="2 10">Belongs to the eukaryotic ribosomal protein eL37 family.</text>
</comment>
<organism evidence="11 12">
    <name type="scientific">Methanosuratincola subterraneus</name>
    <dbReference type="NCBI Taxonomy" id="2593994"/>
    <lineage>
        <taxon>Archaea</taxon>
        <taxon>Thermoproteota</taxon>
        <taxon>Methanosuratincolia</taxon>
        <taxon>Candidatus Methanomethylicales</taxon>
        <taxon>Candidatus Methanomethylicaceae</taxon>
        <taxon>Candidatus Methanosuratincola (ex Vanwonterghem et al. 2016)</taxon>
    </lineage>
</organism>
<keyword evidence="8 10" id="KW-0689">Ribosomal protein</keyword>
<keyword evidence="5" id="KW-0863">Zinc-finger</keyword>
<comment type="function">
    <text evidence="10">Component of the large ribosomal subunit. The ribosome is a large ribonucleoprotein complex responsible for the synthesis of proteins in the cell.</text>
</comment>
<dbReference type="GO" id="GO:0005840">
    <property type="term" value="C:ribosome"/>
    <property type="evidence" value="ECO:0007669"/>
    <property type="project" value="UniProtKB-KW"/>
</dbReference>
<dbReference type="GO" id="GO:0003735">
    <property type="term" value="F:structural constituent of ribosome"/>
    <property type="evidence" value="ECO:0007669"/>
    <property type="project" value="InterPro"/>
</dbReference>
<sequence>MKGTTSFGRRNRGKTHVSCRRCGRHSYNVRDKFCSACGFGKTPKMRN</sequence>
<dbReference type="InterPro" id="IPR018267">
    <property type="entry name" value="Ribosomal_eL37_CS"/>
</dbReference>
<gene>
    <name evidence="11" type="ORF">Metus_1096</name>
</gene>
<dbReference type="GO" id="GO:0006412">
    <property type="term" value="P:translation"/>
    <property type="evidence" value="ECO:0007669"/>
    <property type="project" value="InterPro"/>
</dbReference>
<dbReference type="GO" id="GO:0008270">
    <property type="term" value="F:zinc ion binding"/>
    <property type="evidence" value="ECO:0007669"/>
    <property type="project" value="UniProtKB-KW"/>
</dbReference>
<evidence type="ECO:0000256" key="9">
    <source>
        <dbReference type="ARBA" id="ARBA00023274"/>
    </source>
</evidence>
<dbReference type="PROSITE" id="PS01077">
    <property type="entry name" value="RIBOSOMAL_L37E"/>
    <property type="match status" value="1"/>
</dbReference>
<keyword evidence="7 10" id="KW-0694">RNA-binding</keyword>
<dbReference type="Gene3D" id="2.20.25.30">
    <property type="match status" value="1"/>
</dbReference>
<evidence type="ECO:0000313" key="11">
    <source>
        <dbReference type="EMBL" id="RWX73122.1"/>
    </source>
</evidence>
<dbReference type="GO" id="GO:0019843">
    <property type="term" value="F:rRNA binding"/>
    <property type="evidence" value="ECO:0007669"/>
    <property type="project" value="UniProtKB-KW"/>
</dbReference>
<evidence type="ECO:0000256" key="7">
    <source>
        <dbReference type="ARBA" id="ARBA00022884"/>
    </source>
</evidence>
<dbReference type="InterPro" id="IPR011331">
    <property type="entry name" value="Ribosomal_eL37/eL43"/>
</dbReference>
<dbReference type="EMBL" id="RXGA01000003">
    <property type="protein sequence ID" value="RWX73122.1"/>
    <property type="molecule type" value="Genomic_DNA"/>
</dbReference>
<dbReference type="NCBIfam" id="NF003214">
    <property type="entry name" value="PRK04179.1"/>
    <property type="match status" value="1"/>
</dbReference>
<name>A0A444L6B4_METS7</name>
<evidence type="ECO:0000313" key="12">
    <source>
        <dbReference type="Proteomes" id="UP000288215"/>
    </source>
</evidence>
<keyword evidence="9 10" id="KW-0687">Ribonucleoprotein</keyword>
<evidence type="ECO:0000256" key="10">
    <source>
        <dbReference type="RuleBase" id="RU000576"/>
    </source>
</evidence>
<proteinExistence type="inferred from homology"/>
<keyword evidence="4 10" id="KW-0699">rRNA-binding</keyword>
<accession>A0A444L6B4</accession>
<keyword evidence="6 10" id="KW-0862">Zinc</keyword>
<evidence type="ECO:0000256" key="1">
    <source>
        <dbReference type="ARBA" id="ARBA00003058"/>
    </source>
</evidence>
<reference evidence="11 12" key="1">
    <citation type="submission" date="2018-12" db="EMBL/GenBank/DDBJ databases">
        <title>The complete genome of the methanogenic archaea of the candidate phylum Verstraetearchaeota, obtained from the metagenome of underground thermal water.</title>
        <authorList>
            <person name="Kadnikov V.V."/>
            <person name="Mardanov A.V."/>
            <person name="Beletsky A.V."/>
            <person name="Karnachuk O.V."/>
            <person name="Ravin N.V."/>
        </authorList>
    </citation>
    <scope>NUCLEOTIDE SEQUENCE [LARGE SCALE GENOMIC DNA]</scope>
    <source>
        <strain evidence="11">Ch88</strain>
    </source>
</reference>
<dbReference type="Pfam" id="PF01907">
    <property type="entry name" value="Ribosomal_L37e"/>
    <property type="match status" value="1"/>
</dbReference>
<evidence type="ECO:0000256" key="8">
    <source>
        <dbReference type="ARBA" id="ARBA00022980"/>
    </source>
</evidence>
<protein>
    <recommendedName>
        <fullName evidence="10">Ribosomal protein L37e</fullName>
    </recommendedName>
</protein>
<evidence type="ECO:0000256" key="3">
    <source>
        <dbReference type="ARBA" id="ARBA00022723"/>
    </source>
</evidence>
<comment type="caution">
    <text evidence="11">The sequence shown here is derived from an EMBL/GenBank/DDBJ whole genome shotgun (WGS) entry which is preliminary data.</text>
</comment>
<dbReference type="AlphaFoldDB" id="A0A444L6B4"/>
<evidence type="ECO:0000256" key="5">
    <source>
        <dbReference type="ARBA" id="ARBA00022771"/>
    </source>
</evidence>
<dbReference type="GO" id="GO:1990904">
    <property type="term" value="C:ribonucleoprotein complex"/>
    <property type="evidence" value="ECO:0007669"/>
    <property type="project" value="UniProtKB-KW"/>
</dbReference>
<dbReference type="SUPFAM" id="SSF57829">
    <property type="entry name" value="Zn-binding ribosomal proteins"/>
    <property type="match status" value="1"/>
</dbReference>
<keyword evidence="3 10" id="KW-0479">Metal-binding</keyword>
<comment type="function">
    <text evidence="1">Binds to the 23S rRNA.</text>
</comment>
<dbReference type="InterPro" id="IPR011332">
    <property type="entry name" value="Ribosomal_zn-bd"/>
</dbReference>